<dbReference type="SUPFAM" id="SSF46785">
    <property type="entry name" value="Winged helix' DNA-binding domain"/>
    <property type="match status" value="1"/>
</dbReference>
<evidence type="ECO:0000313" key="2">
    <source>
        <dbReference type="EMBL" id="SFT12225.1"/>
    </source>
</evidence>
<keyword evidence="3" id="KW-1185">Reference proteome</keyword>
<dbReference type="PANTHER" id="PTHR33164:SF57">
    <property type="entry name" value="MARR-FAMILY TRANSCRIPTIONAL REGULATOR"/>
    <property type="match status" value="1"/>
</dbReference>
<dbReference type="Proteomes" id="UP000198873">
    <property type="component" value="Unassembled WGS sequence"/>
</dbReference>
<reference evidence="3" key="1">
    <citation type="submission" date="2016-10" db="EMBL/GenBank/DDBJ databases">
        <authorList>
            <person name="Varghese N."/>
            <person name="Submissions S."/>
        </authorList>
    </citation>
    <scope>NUCLEOTIDE SEQUENCE [LARGE SCALE GENOMIC DNA]</scope>
    <source>
        <strain evidence="3">CGMCC 4.7047</strain>
    </source>
</reference>
<protein>
    <submittedName>
        <fullName evidence="2">DNA-binding transcriptional regulator, MarR family</fullName>
    </submittedName>
</protein>
<dbReference type="PANTHER" id="PTHR33164">
    <property type="entry name" value="TRANSCRIPTIONAL REGULATOR, MARR FAMILY"/>
    <property type="match status" value="1"/>
</dbReference>
<dbReference type="InterPro" id="IPR039422">
    <property type="entry name" value="MarR/SlyA-like"/>
</dbReference>
<dbReference type="GO" id="GO:0003700">
    <property type="term" value="F:DNA-binding transcription factor activity"/>
    <property type="evidence" value="ECO:0007669"/>
    <property type="project" value="InterPro"/>
</dbReference>
<sequence>MLFNNYCNLACMSKKDQDKAVAAVERAMVAIRRTQTRRSLGRLVPPDGGKPIDPTLFSVLDVVEDRDKPCSVTDVAAALGVDQPRASRLVLRAVGEGLLDRRTDPSDARRTLITLTGSGQEQLDRTHRFRQEVFARVMADWPDADRSEFARLITTFVTSFAQVIPDPD</sequence>
<gene>
    <name evidence="2" type="ORF">SAMN05444716_1083</name>
</gene>
<organism evidence="2 3">
    <name type="scientific">Streptomyces harbinensis</name>
    <dbReference type="NCBI Taxonomy" id="1176198"/>
    <lineage>
        <taxon>Bacteria</taxon>
        <taxon>Bacillati</taxon>
        <taxon>Actinomycetota</taxon>
        <taxon>Actinomycetes</taxon>
        <taxon>Kitasatosporales</taxon>
        <taxon>Streptomycetaceae</taxon>
        <taxon>Streptomyces</taxon>
    </lineage>
</organism>
<dbReference type="EMBL" id="FPAB01000008">
    <property type="protein sequence ID" value="SFT12225.1"/>
    <property type="molecule type" value="Genomic_DNA"/>
</dbReference>
<proteinExistence type="predicted"/>
<dbReference type="GO" id="GO:0006950">
    <property type="term" value="P:response to stress"/>
    <property type="evidence" value="ECO:0007669"/>
    <property type="project" value="TreeGrafter"/>
</dbReference>
<keyword evidence="2" id="KW-0238">DNA-binding</keyword>
<name>A0A1I6VEY2_9ACTN</name>
<dbReference type="STRING" id="1176198.SAMN05444716_1083"/>
<dbReference type="InterPro" id="IPR036388">
    <property type="entry name" value="WH-like_DNA-bd_sf"/>
</dbReference>
<dbReference type="SMART" id="SM00347">
    <property type="entry name" value="HTH_MARR"/>
    <property type="match status" value="1"/>
</dbReference>
<dbReference type="PROSITE" id="PS50995">
    <property type="entry name" value="HTH_MARR_2"/>
    <property type="match status" value="1"/>
</dbReference>
<dbReference type="InterPro" id="IPR036390">
    <property type="entry name" value="WH_DNA-bd_sf"/>
</dbReference>
<feature type="domain" description="HTH marR-type" evidence="1">
    <location>
        <begin position="17"/>
        <end position="158"/>
    </location>
</feature>
<dbReference type="InterPro" id="IPR000835">
    <property type="entry name" value="HTH_MarR-typ"/>
</dbReference>
<evidence type="ECO:0000313" key="3">
    <source>
        <dbReference type="Proteomes" id="UP000198873"/>
    </source>
</evidence>
<dbReference type="Gene3D" id="1.10.10.10">
    <property type="entry name" value="Winged helix-like DNA-binding domain superfamily/Winged helix DNA-binding domain"/>
    <property type="match status" value="1"/>
</dbReference>
<dbReference type="AlphaFoldDB" id="A0A1I6VEY2"/>
<dbReference type="GO" id="GO:0003677">
    <property type="term" value="F:DNA binding"/>
    <property type="evidence" value="ECO:0007669"/>
    <property type="project" value="UniProtKB-KW"/>
</dbReference>
<accession>A0A1I6VEY2</accession>
<evidence type="ECO:0000259" key="1">
    <source>
        <dbReference type="PROSITE" id="PS50995"/>
    </source>
</evidence>
<dbReference type="Pfam" id="PF12802">
    <property type="entry name" value="MarR_2"/>
    <property type="match status" value="1"/>
</dbReference>